<evidence type="ECO:0000313" key="13">
    <source>
        <dbReference type="EMBL" id="ATY84884.1"/>
    </source>
</evidence>
<evidence type="ECO:0000256" key="10">
    <source>
        <dbReference type="RuleBase" id="RU365097"/>
    </source>
</evidence>
<name>A0A2K8N6B7_9BACL</name>
<feature type="region of interest" description="Disordered" evidence="11">
    <location>
        <begin position="1"/>
        <end position="30"/>
    </location>
</feature>
<comment type="subcellular location">
    <subcellularLocation>
        <location evidence="1 9">Cell membrane</location>
        <topology evidence="1 9">Multi-pass membrane protein</topology>
    </subcellularLocation>
</comment>
<evidence type="ECO:0000256" key="6">
    <source>
        <dbReference type="ARBA" id="ARBA00022692"/>
    </source>
</evidence>
<keyword evidence="5 10" id="KW-0500">Molybdenum</keyword>
<dbReference type="GO" id="GO:0015098">
    <property type="term" value="F:molybdate ion transmembrane transporter activity"/>
    <property type="evidence" value="ECO:0007669"/>
    <property type="project" value="UniProtKB-UniRule"/>
</dbReference>
<evidence type="ECO:0000259" key="12">
    <source>
        <dbReference type="PROSITE" id="PS50928"/>
    </source>
</evidence>
<accession>A0A2K8N6B7</accession>
<feature type="transmembrane region" description="Helical" evidence="9">
    <location>
        <begin position="86"/>
        <end position="106"/>
    </location>
</feature>
<dbReference type="InterPro" id="IPR000515">
    <property type="entry name" value="MetI-like"/>
</dbReference>
<dbReference type="RefSeq" id="WP_100667689.1">
    <property type="nucleotide sequence ID" value="NZ_CP024955.1"/>
</dbReference>
<dbReference type="EMBL" id="CP024955">
    <property type="protein sequence ID" value="ATY84884.1"/>
    <property type="molecule type" value="Genomic_DNA"/>
</dbReference>
<evidence type="ECO:0000256" key="9">
    <source>
        <dbReference type="RuleBase" id="RU363032"/>
    </source>
</evidence>
<feature type="transmembrane region" description="Helical" evidence="9">
    <location>
        <begin position="46"/>
        <end position="66"/>
    </location>
</feature>
<keyword evidence="4 10" id="KW-1003">Cell membrane</keyword>
<feature type="transmembrane region" description="Helical" evidence="9">
    <location>
        <begin position="126"/>
        <end position="145"/>
    </location>
</feature>
<dbReference type="NCBIfam" id="TIGR01581">
    <property type="entry name" value="Mo_ABC_porter"/>
    <property type="match status" value="1"/>
</dbReference>
<proteinExistence type="inferred from homology"/>
<dbReference type="InterPro" id="IPR011867">
    <property type="entry name" value="ModB_ABC"/>
</dbReference>
<dbReference type="Pfam" id="PF00528">
    <property type="entry name" value="BPD_transp_1"/>
    <property type="match status" value="1"/>
</dbReference>
<dbReference type="NCBIfam" id="TIGR02141">
    <property type="entry name" value="modB_ABC"/>
    <property type="match status" value="1"/>
</dbReference>
<keyword evidence="8 9" id="KW-0472">Membrane</keyword>
<dbReference type="KEGG" id="kyr:CVV65_08075"/>
<dbReference type="PANTHER" id="PTHR30183">
    <property type="entry name" value="MOLYBDENUM TRANSPORT SYSTEM PERMEASE PROTEIN MODB"/>
    <property type="match status" value="1"/>
</dbReference>
<keyword evidence="3 9" id="KW-0813">Transport</keyword>
<dbReference type="GO" id="GO:0005886">
    <property type="term" value="C:plasma membrane"/>
    <property type="evidence" value="ECO:0007669"/>
    <property type="project" value="UniProtKB-SubCell"/>
</dbReference>
<gene>
    <name evidence="13" type="primary">modB</name>
    <name evidence="13" type="ORF">CVV65_08075</name>
</gene>
<dbReference type="Gene3D" id="1.10.3720.10">
    <property type="entry name" value="MetI-like"/>
    <property type="match status" value="1"/>
</dbReference>
<evidence type="ECO:0000256" key="11">
    <source>
        <dbReference type="SAM" id="MobiDB-lite"/>
    </source>
</evidence>
<evidence type="ECO:0000256" key="1">
    <source>
        <dbReference type="ARBA" id="ARBA00004651"/>
    </source>
</evidence>
<feature type="compositionally biased region" description="Polar residues" evidence="11">
    <location>
        <begin position="1"/>
        <end position="21"/>
    </location>
</feature>
<evidence type="ECO:0000256" key="4">
    <source>
        <dbReference type="ARBA" id="ARBA00022475"/>
    </source>
</evidence>
<evidence type="ECO:0000256" key="3">
    <source>
        <dbReference type="ARBA" id="ARBA00022448"/>
    </source>
</evidence>
<dbReference type="SUPFAM" id="SSF161098">
    <property type="entry name" value="MetI-like"/>
    <property type="match status" value="1"/>
</dbReference>
<feature type="transmembrane region" description="Helical" evidence="9">
    <location>
        <begin position="268"/>
        <end position="288"/>
    </location>
</feature>
<reference evidence="14" key="1">
    <citation type="submission" date="2017-11" db="EMBL/GenBank/DDBJ databases">
        <title>Complete Genome Sequence of Kyrpidia sp. Strain EA-1, a thermophilic, hydrogen-oxidizing Bacterium, isolated from the Azores.</title>
        <authorList>
            <person name="Reiner J.E."/>
            <person name="Lapp C.J."/>
            <person name="Bunk B."/>
            <person name="Gescher J."/>
        </authorList>
    </citation>
    <scope>NUCLEOTIDE SEQUENCE [LARGE SCALE GENOMIC DNA]</scope>
    <source>
        <strain evidence="14">EA-1</strain>
    </source>
</reference>
<evidence type="ECO:0000256" key="2">
    <source>
        <dbReference type="ARBA" id="ARBA00007069"/>
    </source>
</evidence>
<dbReference type="Proteomes" id="UP000231932">
    <property type="component" value="Chromosome"/>
</dbReference>
<feature type="domain" description="ABC transmembrane type-1" evidence="12">
    <location>
        <begin position="84"/>
        <end position="287"/>
    </location>
</feature>
<feature type="transmembrane region" description="Helical" evidence="9">
    <location>
        <begin position="157"/>
        <end position="174"/>
    </location>
</feature>
<dbReference type="CDD" id="cd06261">
    <property type="entry name" value="TM_PBP2"/>
    <property type="match status" value="1"/>
</dbReference>
<dbReference type="AlphaFoldDB" id="A0A2K8N6B7"/>
<sequence length="295" mass="31635">MKFSPFMSSGSAPQGPDSQLRASPDGGEKRRWNPQLISSLTAVQSSFGLVLVLFLFLPVLSLFLSVTPSRFVSALGQEVVRDALGLSFRTSVIALFLVVLFGTPLAHRLATGRKFFGQAIVEALLQLPWITPPAVAGLALLMAFGREGLVGRLLADWGIALPFTTAAVVVAQAFEGSAFYVQSARQAFTGVDRQLAEVSRTLGAGPWRTWLRLELPMALPGLVAGAAMAWARALGEFGATMLFAGNMQGLTQTMPLAIYTVMEKDMDAAVAMAIVLVIVGFGLLWMLFRLGQRMA</sequence>
<evidence type="ECO:0000256" key="8">
    <source>
        <dbReference type="ARBA" id="ARBA00023136"/>
    </source>
</evidence>
<keyword evidence="6 9" id="KW-0812">Transmembrane</keyword>
<dbReference type="PANTHER" id="PTHR30183:SF3">
    <property type="entry name" value="MOLYBDENUM TRANSPORT SYSTEM PERMEASE PROTEIN MODB"/>
    <property type="match status" value="1"/>
</dbReference>
<protein>
    <recommendedName>
        <fullName evidence="10">Molybdenum transport system permease</fullName>
    </recommendedName>
</protein>
<dbReference type="InterPro" id="IPR035906">
    <property type="entry name" value="MetI-like_sf"/>
</dbReference>
<evidence type="ECO:0000256" key="5">
    <source>
        <dbReference type="ARBA" id="ARBA00022505"/>
    </source>
</evidence>
<keyword evidence="14" id="KW-1185">Reference proteome</keyword>
<keyword evidence="7 9" id="KW-1133">Transmembrane helix</keyword>
<organism evidence="13 14">
    <name type="scientific">Kyrpidia spormannii</name>
    <dbReference type="NCBI Taxonomy" id="2055160"/>
    <lineage>
        <taxon>Bacteria</taxon>
        <taxon>Bacillati</taxon>
        <taxon>Bacillota</taxon>
        <taxon>Bacilli</taxon>
        <taxon>Bacillales</taxon>
        <taxon>Alicyclobacillaceae</taxon>
        <taxon>Kyrpidia</taxon>
    </lineage>
</organism>
<evidence type="ECO:0000313" key="14">
    <source>
        <dbReference type="Proteomes" id="UP000231932"/>
    </source>
</evidence>
<dbReference type="OrthoDB" id="9795403at2"/>
<dbReference type="InterPro" id="IPR006469">
    <property type="entry name" value="NifC_ABC_porter"/>
</dbReference>
<comment type="similarity">
    <text evidence="2 10">Belongs to the binding-protein-dependent transport system permease family. CysTW subfamily.</text>
</comment>
<dbReference type="PROSITE" id="PS50928">
    <property type="entry name" value="ABC_TM1"/>
    <property type="match status" value="1"/>
</dbReference>
<comment type="function">
    <text evidence="10">Part of the binding-protein-dependent transport system for molybdenum; probably responsible for the translocation of the substrate across the membrane.</text>
</comment>
<evidence type="ECO:0000256" key="7">
    <source>
        <dbReference type="ARBA" id="ARBA00022989"/>
    </source>
</evidence>